<name>A0ABT0UYH4_9ACTN</name>
<keyword evidence="1" id="KW-0723">Serine/threonine-protein kinase</keyword>
<dbReference type="InterPro" id="IPR036162">
    <property type="entry name" value="Resolvase-like_N_sf"/>
</dbReference>
<sequence>MPTTQTAVLYSCEPDAAAAIAALDNLTRSAEAQGYAVRAAVADTAARCVPLPERPGWRKLKPLLADPAQDRLLVRSQTRLGWDDAHRARALDWLYEQKVEVRATEPAAWETADWIRLWANAECGPASAQAGAPPQTPAQGMCCAVFPALEANVRVARGLASQVLRSWVPVLNGVDVDMVVLAVSELVTNAVIHGSRPGDPVAVSVERDERTLRVSVEDRSVALPCPRAAGDGEDSGRGLGLVAASADRWGVIPRTDGTGKQVWLLNHLDRAHHRLVVAA</sequence>
<dbReference type="PANTHER" id="PTHR35526">
    <property type="entry name" value="ANTI-SIGMA-F FACTOR RSBW-RELATED"/>
    <property type="match status" value="1"/>
</dbReference>
<dbReference type="CDD" id="cd16936">
    <property type="entry name" value="HATPase_RsbW-like"/>
    <property type="match status" value="1"/>
</dbReference>
<dbReference type="RefSeq" id="WP_250923923.1">
    <property type="nucleotide sequence ID" value="NZ_JAMQAW010000079.1"/>
</dbReference>
<dbReference type="GO" id="GO:0005524">
    <property type="term" value="F:ATP binding"/>
    <property type="evidence" value="ECO:0007669"/>
    <property type="project" value="UniProtKB-KW"/>
</dbReference>
<keyword evidence="3" id="KW-0067">ATP-binding</keyword>
<evidence type="ECO:0000313" key="4">
    <source>
        <dbReference type="Proteomes" id="UP001431429"/>
    </source>
</evidence>
<evidence type="ECO:0000313" key="3">
    <source>
        <dbReference type="EMBL" id="MCM2393627.1"/>
    </source>
</evidence>
<organism evidence="3 4">
    <name type="scientific">Streptomyces albipurpureus</name>
    <dbReference type="NCBI Taxonomy" id="2897419"/>
    <lineage>
        <taxon>Bacteria</taxon>
        <taxon>Bacillati</taxon>
        <taxon>Actinomycetota</taxon>
        <taxon>Actinomycetes</taxon>
        <taxon>Kitasatosporales</taxon>
        <taxon>Streptomycetaceae</taxon>
        <taxon>Streptomyces</taxon>
    </lineage>
</organism>
<evidence type="ECO:0000259" key="2">
    <source>
        <dbReference type="Pfam" id="PF13581"/>
    </source>
</evidence>
<dbReference type="Pfam" id="PF13581">
    <property type="entry name" value="HATPase_c_2"/>
    <property type="match status" value="1"/>
</dbReference>
<dbReference type="SUPFAM" id="SSF55874">
    <property type="entry name" value="ATPase domain of HSP90 chaperone/DNA topoisomerase II/histidine kinase"/>
    <property type="match status" value="1"/>
</dbReference>
<accession>A0ABT0UYH4</accession>
<dbReference type="Gene3D" id="3.30.565.10">
    <property type="entry name" value="Histidine kinase-like ATPase, C-terminal domain"/>
    <property type="match status" value="1"/>
</dbReference>
<dbReference type="InterPro" id="IPR003594">
    <property type="entry name" value="HATPase_dom"/>
</dbReference>
<dbReference type="SUPFAM" id="SSF53041">
    <property type="entry name" value="Resolvase-like"/>
    <property type="match status" value="1"/>
</dbReference>
<protein>
    <submittedName>
        <fullName evidence="3">ATP-binding protein</fullName>
    </submittedName>
</protein>
<dbReference type="PANTHER" id="PTHR35526:SF3">
    <property type="entry name" value="ANTI-SIGMA-F FACTOR RSBW"/>
    <property type="match status" value="1"/>
</dbReference>
<comment type="caution">
    <text evidence="3">The sequence shown here is derived from an EMBL/GenBank/DDBJ whole genome shotgun (WGS) entry which is preliminary data.</text>
</comment>
<dbReference type="InterPro" id="IPR036890">
    <property type="entry name" value="HATPase_C_sf"/>
</dbReference>
<keyword evidence="4" id="KW-1185">Reference proteome</keyword>
<reference evidence="3" key="1">
    <citation type="submission" date="2022-06" db="EMBL/GenBank/DDBJ databases">
        <title>Genome public.</title>
        <authorList>
            <person name="Sun Q."/>
        </authorList>
    </citation>
    <scope>NUCLEOTIDE SEQUENCE</scope>
    <source>
        <strain evidence="3">CWNU-1</strain>
    </source>
</reference>
<dbReference type="InterPro" id="IPR050267">
    <property type="entry name" value="Anti-sigma-factor_SerPK"/>
</dbReference>
<dbReference type="Proteomes" id="UP001431429">
    <property type="component" value="Unassembled WGS sequence"/>
</dbReference>
<proteinExistence type="predicted"/>
<dbReference type="EMBL" id="JAMQAW010000079">
    <property type="protein sequence ID" value="MCM2393627.1"/>
    <property type="molecule type" value="Genomic_DNA"/>
</dbReference>
<gene>
    <name evidence="3" type="ORF">NBG84_36070</name>
</gene>
<feature type="domain" description="Histidine kinase/HSP90-like ATPase" evidence="2">
    <location>
        <begin position="146"/>
        <end position="264"/>
    </location>
</feature>
<keyword evidence="1" id="KW-0418">Kinase</keyword>
<keyword evidence="1" id="KW-0808">Transferase</keyword>
<evidence type="ECO:0000256" key="1">
    <source>
        <dbReference type="ARBA" id="ARBA00022527"/>
    </source>
</evidence>
<keyword evidence="3" id="KW-0547">Nucleotide-binding</keyword>